<reference evidence="2" key="2">
    <citation type="journal article" date="2021" name="Microbiome">
        <title>Successional dynamics and alternative stable states in a saline activated sludge microbial community over 9 years.</title>
        <authorList>
            <person name="Wang Y."/>
            <person name="Ye J."/>
            <person name="Ju F."/>
            <person name="Liu L."/>
            <person name="Boyd J.A."/>
            <person name="Deng Y."/>
            <person name="Parks D.H."/>
            <person name="Jiang X."/>
            <person name="Yin X."/>
            <person name="Woodcroft B.J."/>
            <person name="Tyson G.W."/>
            <person name="Hugenholtz P."/>
            <person name="Polz M.F."/>
            <person name="Zhang T."/>
        </authorList>
    </citation>
    <scope>NUCLEOTIDE SEQUENCE</scope>
    <source>
        <strain evidence="2">HKST-UBA03</strain>
    </source>
</reference>
<evidence type="ECO:0000313" key="3">
    <source>
        <dbReference type="Proteomes" id="UP000751518"/>
    </source>
</evidence>
<protein>
    <submittedName>
        <fullName evidence="2">Uncharacterized protein</fullName>
    </submittedName>
</protein>
<organism evidence="2 3">
    <name type="scientific">candidate division WWE3 bacterium</name>
    <dbReference type="NCBI Taxonomy" id="2053526"/>
    <lineage>
        <taxon>Bacteria</taxon>
        <taxon>Katanobacteria</taxon>
    </lineage>
</organism>
<name>A0A955LKN4_UNCKA</name>
<gene>
    <name evidence="2" type="ORF">KC614_03620</name>
</gene>
<keyword evidence="1" id="KW-0812">Transmembrane</keyword>
<proteinExistence type="predicted"/>
<keyword evidence="1" id="KW-1133">Transmembrane helix</keyword>
<dbReference type="Proteomes" id="UP000751518">
    <property type="component" value="Unassembled WGS sequence"/>
</dbReference>
<reference evidence="2" key="1">
    <citation type="submission" date="2020-04" db="EMBL/GenBank/DDBJ databases">
        <authorList>
            <person name="Zhang T."/>
        </authorList>
    </citation>
    <scope>NUCLEOTIDE SEQUENCE</scope>
    <source>
        <strain evidence="2">HKST-UBA03</strain>
    </source>
</reference>
<comment type="caution">
    <text evidence="2">The sequence shown here is derived from an EMBL/GenBank/DDBJ whole genome shotgun (WGS) entry which is preliminary data.</text>
</comment>
<keyword evidence="1" id="KW-0472">Membrane</keyword>
<feature type="transmembrane region" description="Helical" evidence="1">
    <location>
        <begin position="6"/>
        <end position="25"/>
    </location>
</feature>
<evidence type="ECO:0000256" key="1">
    <source>
        <dbReference type="SAM" id="Phobius"/>
    </source>
</evidence>
<evidence type="ECO:0000313" key="2">
    <source>
        <dbReference type="EMBL" id="MCA9392265.1"/>
    </source>
</evidence>
<feature type="transmembrane region" description="Helical" evidence="1">
    <location>
        <begin position="131"/>
        <end position="153"/>
    </location>
</feature>
<feature type="transmembrane region" description="Helical" evidence="1">
    <location>
        <begin position="32"/>
        <end position="54"/>
    </location>
</feature>
<dbReference type="AlphaFoldDB" id="A0A955LKN4"/>
<dbReference type="EMBL" id="JAGQKZ010000032">
    <property type="protein sequence ID" value="MCA9392265.1"/>
    <property type="molecule type" value="Genomic_DNA"/>
</dbReference>
<sequence>MTAKNNQSQTLMLLLVVVILMRLSLLHNLYEYLYFAFALLILTIMLLLNLYLMFGPHLKKTSHFTTFKNTIKPKVKLPVVRLPKVRLPKLQIKRASADSATELTDLYDSEERNIITWWITTPIVPVTAFEWLLTFATAIVVAGIYLLLFNRLLSGNHGVSMFYFWELPVN</sequence>
<accession>A0A955LKN4</accession>